<proteinExistence type="predicted"/>
<organism evidence="3 4">
    <name type="scientific">Culex pipiens pipiens</name>
    <name type="common">Northern house mosquito</name>
    <dbReference type="NCBI Taxonomy" id="38569"/>
    <lineage>
        <taxon>Eukaryota</taxon>
        <taxon>Metazoa</taxon>
        <taxon>Ecdysozoa</taxon>
        <taxon>Arthropoda</taxon>
        <taxon>Hexapoda</taxon>
        <taxon>Insecta</taxon>
        <taxon>Pterygota</taxon>
        <taxon>Neoptera</taxon>
        <taxon>Endopterygota</taxon>
        <taxon>Diptera</taxon>
        <taxon>Nematocera</taxon>
        <taxon>Culicoidea</taxon>
        <taxon>Culicidae</taxon>
        <taxon>Culicinae</taxon>
        <taxon>Culicini</taxon>
        <taxon>Culex</taxon>
        <taxon>Culex</taxon>
    </lineage>
</organism>
<evidence type="ECO:0000313" key="4">
    <source>
        <dbReference type="Proteomes" id="UP001562425"/>
    </source>
</evidence>
<reference evidence="3 4" key="1">
    <citation type="submission" date="2024-05" db="EMBL/GenBank/DDBJ databases">
        <title>Culex pipiens pipiens assembly and annotation.</title>
        <authorList>
            <person name="Alout H."/>
            <person name="Durand T."/>
        </authorList>
    </citation>
    <scope>NUCLEOTIDE SEQUENCE [LARGE SCALE GENOMIC DNA]</scope>
    <source>
        <strain evidence="3">HA-2024</strain>
        <tissue evidence="3">Whole body</tissue>
    </source>
</reference>
<dbReference type="Pfam" id="PF03732">
    <property type="entry name" value="Retrotrans_gag"/>
    <property type="match status" value="1"/>
</dbReference>
<gene>
    <name evidence="3" type="ORF">pipiens_005621</name>
</gene>
<feature type="compositionally biased region" description="Basic and acidic residues" evidence="1">
    <location>
        <begin position="166"/>
        <end position="178"/>
    </location>
</feature>
<dbReference type="AlphaFoldDB" id="A0ABD1DV53"/>
<comment type="caution">
    <text evidence="3">The sequence shown here is derived from an EMBL/GenBank/DDBJ whole genome shotgun (WGS) entry which is preliminary data.</text>
</comment>
<name>A0ABD1DV53_CULPP</name>
<feature type="region of interest" description="Disordered" evidence="1">
    <location>
        <begin position="58"/>
        <end position="82"/>
    </location>
</feature>
<protein>
    <recommendedName>
        <fullName evidence="2">Retrotransposon gag domain-containing protein</fullName>
    </recommendedName>
</protein>
<keyword evidence="4" id="KW-1185">Reference proteome</keyword>
<dbReference type="Proteomes" id="UP001562425">
    <property type="component" value="Unassembled WGS sequence"/>
</dbReference>
<evidence type="ECO:0000313" key="3">
    <source>
        <dbReference type="EMBL" id="KAL1403615.1"/>
    </source>
</evidence>
<evidence type="ECO:0000259" key="2">
    <source>
        <dbReference type="Pfam" id="PF03732"/>
    </source>
</evidence>
<feature type="region of interest" description="Disordered" evidence="1">
    <location>
        <begin position="105"/>
        <end position="277"/>
    </location>
</feature>
<dbReference type="EMBL" id="JBEHCU010001318">
    <property type="protein sequence ID" value="KAL1403615.1"/>
    <property type="molecule type" value="Genomic_DNA"/>
</dbReference>
<feature type="domain" description="Retrotransposon gag" evidence="2">
    <location>
        <begin position="332"/>
        <end position="403"/>
    </location>
</feature>
<feature type="compositionally biased region" description="Basic and acidic residues" evidence="1">
    <location>
        <begin position="58"/>
        <end position="69"/>
    </location>
</feature>
<sequence length="527" mass="60277">MNQSVTGKVLKVDRGGTLPGDLSCQTQVDRVIPMAPERSQMCTEHRVERVRIRNPGEVAREPYRDERPIRPQTRKQRLPEGLSSIWHQTRGLTILERILRTVAGGRPYRDRSEPPPGGNGINANPRGRPIDGRGSGNPDFRPRDTPFDQGLPDNYPDGDGAQGYDTRNRNPENNDGIRGDPSLGNDGNRGSSSQNPPFGRGNLDRYSGNRDLSRGNSSGNPDRWPDRNHGQRGTEGEFERYRESGGRPEQPSPNRSMDQGSVPDYDPGRRGFEGRYDNHRIPINKWPIKFSGDQKVMSVEEFVKRVEILAGNNQVSDEELLRKANFLFKSESVAETWYYTFSHKFASWQMLKHQLRLRFETPNKEKVLARQIRNREQYPNETFQIYRSEIERLNQQMSRPLGDGELCSILFDNMKDWYRPHFAFMRPENLTVDLLSDLCHELDKSVYRTYAPRPRPYHVNCLEEDGAYAYPPDEEPGPKVKATTGLFNLTGKLCTRVCPSGSTISEAAAEFADRHIQIETCGFERFY</sequence>
<dbReference type="InterPro" id="IPR005162">
    <property type="entry name" value="Retrotrans_gag_dom"/>
</dbReference>
<feature type="compositionally biased region" description="Basic and acidic residues" evidence="1">
    <location>
        <begin position="223"/>
        <end position="246"/>
    </location>
</feature>
<evidence type="ECO:0000256" key="1">
    <source>
        <dbReference type="SAM" id="MobiDB-lite"/>
    </source>
</evidence>
<feature type="compositionally biased region" description="Basic and acidic residues" evidence="1">
    <location>
        <begin position="266"/>
        <end position="277"/>
    </location>
</feature>
<accession>A0ABD1DV53</accession>